<sequence length="145" mass="15307">MKKTLATTALGAVFALTSLGSAFAAEVPTQSIGNGQQVTHGQVTKPINLDDAAKEKVKAILDQAQAGTLTKEQVKSQLHDLGIDLDVEFSAAHGIKVKVDKVNPVNLDDATKEKVKAILDQAQAGTLTKEQVKSQLHEVLGTQTP</sequence>
<reference evidence="2 3" key="1">
    <citation type="submission" date="2021-11" db="EMBL/GenBank/DDBJ databases">
        <title>Draft genome sequence of Paenibacillus profundus YoMME, a new Gram-positive bacteria with exoelectrogenic properties.</title>
        <authorList>
            <person name="Hubenova Y."/>
            <person name="Hubenova E."/>
            <person name="Manasiev Y."/>
            <person name="Peykov S."/>
            <person name="Mitov M."/>
        </authorList>
    </citation>
    <scope>NUCLEOTIDE SEQUENCE [LARGE SCALE GENOMIC DNA]</scope>
    <source>
        <strain evidence="2 3">YoMME</strain>
    </source>
</reference>
<feature type="chain" id="PRO_5045601383" evidence="1">
    <location>
        <begin position="25"/>
        <end position="145"/>
    </location>
</feature>
<feature type="signal peptide" evidence="1">
    <location>
        <begin position="1"/>
        <end position="24"/>
    </location>
</feature>
<evidence type="ECO:0000313" key="2">
    <source>
        <dbReference type="EMBL" id="MCE5172189.1"/>
    </source>
</evidence>
<protein>
    <submittedName>
        <fullName evidence="2">Uncharacterized protein</fullName>
    </submittedName>
</protein>
<dbReference type="Proteomes" id="UP001199916">
    <property type="component" value="Unassembled WGS sequence"/>
</dbReference>
<organism evidence="2 3">
    <name type="scientific">Paenibacillus profundus</name>
    <dbReference type="NCBI Taxonomy" id="1173085"/>
    <lineage>
        <taxon>Bacteria</taxon>
        <taxon>Bacillati</taxon>
        <taxon>Bacillota</taxon>
        <taxon>Bacilli</taxon>
        <taxon>Bacillales</taxon>
        <taxon>Paenibacillaceae</taxon>
        <taxon>Paenibacillus</taxon>
    </lineage>
</organism>
<dbReference type="EMBL" id="JAJNBZ010000025">
    <property type="protein sequence ID" value="MCE5172189.1"/>
    <property type="molecule type" value="Genomic_DNA"/>
</dbReference>
<evidence type="ECO:0000256" key="1">
    <source>
        <dbReference type="SAM" id="SignalP"/>
    </source>
</evidence>
<evidence type="ECO:0000313" key="3">
    <source>
        <dbReference type="Proteomes" id="UP001199916"/>
    </source>
</evidence>
<dbReference type="RefSeq" id="WP_233698436.1">
    <property type="nucleotide sequence ID" value="NZ_JAJNBZ010000025.1"/>
</dbReference>
<keyword evidence="1" id="KW-0732">Signal</keyword>
<proteinExistence type="predicted"/>
<comment type="caution">
    <text evidence="2">The sequence shown here is derived from an EMBL/GenBank/DDBJ whole genome shotgun (WGS) entry which is preliminary data.</text>
</comment>
<name>A0ABS8YMJ3_9BACL</name>
<keyword evidence="3" id="KW-1185">Reference proteome</keyword>
<gene>
    <name evidence="2" type="ORF">LQV63_23185</name>
</gene>
<accession>A0ABS8YMJ3</accession>